<evidence type="ECO:0000313" key="2">
    <source>
        <dbReference type="EMBL" id="OAE34938.1"/>
    </source>
</evidence>
<accession>A0A176WP50</accession>
<dbReference type="EMBL" id="LVLJ01000299">
    <property type="protein sequence ID" value="OAE34938.1"/>
    <property type="molecule type" value="Genomic_DNA"/>
</dbReference>
<reference evidence="2" key="1">
    <citation type="submission" date="2016-03" db="EMBL/GenBank/DDBJ databases">
        <title>Mechanisms controlling the formation of the plant cell surface in tip-growing cells are functionally conserved among land plants.</title>
        <authorList>
            <person name="Honkanen S."/>
            <person name="Jones V.A."/>
            <person name="Morieri G."/>
            <person name="Champion C."/>
            <person name="Hetherington A.J."/>
            <person name="Kelly S."/>
            <person name="Saint-Marcoux D."/>
            <person name="Proust H."/>
            <person name="Prescott H."/>
            <person name="Dolan L."/>
        </authorList>
    </citation>
    <scope>NUCLEOTIDE SEQUENCE [LARGE SCALE GENOMIC DNA]</scope>
    <source>
        <tissue evidence="2">Whole gametophyte</tissue>
    </source>
</reference>
<gene>
    <name evidence="2" type="ORF">AXG93_1333s1200</name>
</gene>
<keyword evidence="3" id="KW-1185">Reference proteome</keyword>
<name>A0A176WP50_MARPO</name>
<dbReference type="AlphaFoldDB" id="A0A176WP50"/>
<sequence length="139" mass="14140">MEEEEVEVGVGWGWGGFGGCLEEDENSGAAAAAAAAGQAVECYGRTKYPKFSFSATCKVAAAGAGAGGAAAPPQCDKTNALMPKDGVRGNLLTMCATSEALSRSLKGKANNRHTYHHGSGPGQTTEDDDDGQGLSQADR</sequence>
<protein>
    <submittedName>
        <fullName evidence="2">Uncharacterized protein</fullName>
    </submittedName>
</protein>
<evidence type="ECO:0000313" key="3">
    <source>
        <dbReference type="Proteomes" id="UP000077202"/>
    </source>
</evidence>
<organism evidence="2 3">
    <name type="scientific">Marchantia polymorpha subsp. ruderalis</name>
    <dbReference type="NCBI Taxonomy" id="1480154"/>
    <lineage>
        <taxon>Eukaryota</taxon>
        <taxon>Viridiplantae</taxon>
        <taxon>Streptophyta</taxon>
        <taxon>Embryophyta</taxon>
        <taxon>Marchantiophyta</taxon>
        <taxon>Marchantiopsida</taxon>
        <taxon>Marchantiidae</taxon>
        <taxon>Marchantiales</taxon>
        <taxon>Marchantiaceae</taxon>
        <taxon>Marchantia</taxon>
    </lineage>
</organism>
<dbReference type="Proteomes" id="UP000077202">
    <property type="component" value="Unassembled WGS sequence"/>
</dbReference>
<feature type="region of interest" description="Disordered" evidence="1">
    <location>
        <begin position="106"/>
        <end position="139"/>
    </location>
</feature>
<proteinExistence type="predicted"/>
<comment type="caution">
    <text evidence="2">The sequence shown here is derived from an EMBL/GenBank/DDBJ whole genome shotgun (WGS) entry which is preliminary data.</text>
</comment>
<evidence type="ECO:0000256" key="1">
    <source>
        <dbReference type="SAM" id="MobiDB-lite"/>
    </source>
</evidence>
<feature type="compositionally biased region" description="Basic residues" evidence="1">
    <location>
        <begin position="106"/>
        <end position="116"/>
    </location>
</feature>